<dbReference type="GeneID" id="81367559"/>
<dbReference type="InterPro" id="IPR015943">
    <property type="entry name" value="WD40/YVTN_repeat-like_dom_sf"/>
</dbReference>
<dbReference type="SMART" id="SM00320">
    <property type="entry name" value="WD40"/>
    <property type="match status" value="5"/>
</dbReference>
<accession>A0A9W9W631</accession>
<protein>
    <submittedName>
        <fullName evidence="3">Uncharacterized protein</fullName>
    </submittedName>
</protein>
<evidence type="ECO:0000256" key="1">
    <source>
        <dbReference type="ARBA" id="ARBA00009890"/>
    </source>
</evidence>
<dbReference type="EMBL" id="JAPZBU010000005">
    <property type="protein sequence ID" value="KAJ5404071.1"/>
    <property type="molecule type" value="Genomic_DNA"/>
</dbReference>
<dbReference type="PROSITE" id="PS50082">
    <property type="entry name" value="WD_REPEATS_2"/>
    <property type="match status" value="1"/>
</dbReference>
<keyword evidence="4" id="KW-1185">Reference proteome</keyword>
<keyword evidence="2" id="KW-0853">WD repeat</keyword>
<organism evidence="3 4">
    <name type="scientific">Penicillium cosmopolitanum</name>
    <dbReference type="NCBI Taxonomy" id="1131564"/>
    <lineage>
        <taxon>Eukaryota</taxon>
        <taxon>Fungi</taxon>
        <taxon>Dikarya</taxon>
        <taxon>Ascomycota</taxon>
        <taxon>Pezizomycotina</taxon>
        <taxon>Eurotiomycetes</taxon>
        <taxon>Eurotiomycetidae</taxon>
        <taxon>Eurotiales</taxon>
        <taxon>Aspergillaceae</taxon>
        <taxon>Penicillium</taxon>
    </lineage>
</organism>
<dbReference type="Pfam" id="PF00400">
    <property type="entry name" value="WD40"/>
    <property type="match status" value="2"/>
</dbReference>
<dbReference type="Proteomes" id="UP001147747">
    <property type="component" value="Unassembled WGS sequence"/>
</dbReference>
<dbReference type="RefSeq" id="XP_056491313.1">
    <property type="nucleotide sequence ID" value="XM_056628579.1"/>
</dbReference>
<dbReference type="InterPro" id="IPR001680">
    <property type="entry name" value="WD40_rpt"/>
</dbReference>
<evidence type="ECO:0000313" key="4">
    <source>
        <dbReference type="Proteomes" id="UP001147747"/>
    </source>
</evidence>
<dbReference type="InterPro" id="IPR036322">
    <property type="entry name" value="WD40_repeat_dom_sf"/>
</dbReference>
<sequence length="635" mass="70340">MTSKLEPWRWWKGASDDVVSLAWSADGTKFAAGAISQDQYNRKNNLVLGDLTRNSLTEIPGHCMTPHTASSIPPFNDDYRWTTVTHSEWIGQQLFTASYDKTVKIWDIDQSATCVETLKHDSEVIGMAYSTHAPKLLATASKSFDLWDLRDRTRRISLPVQRAPRQKTNLVATDIAWGQESAAGRLVVGGMGVAERPDEIQEPLGGHLQVWGIEESSISTRKVVPNSQHIFNIAWSPTEVQFATASSTLGLPLPRDTRTVVQVYDLSSHSSVVTSRFPCPAYDINQVTFCPTGFYITASCTDGSTYVWDERIPDKMLHKLSHGPSVLPVSLEYHQLENDDYGVGAALWGTTIDQFYTGSSDGVLKQWDIRRSPEDVLVGNTASFTAGITRGLFSDDKSHLLIGEAGGGIHVLSSGPCSDPEPAEMEFFHAPASAYYEYQSSPLLISYANELLHSGQLSLHPVYGPIQGPRYVGPYAAWARGLKQGQNPRNVPLLEKYRLRQFDGPPVKDRHNLDNEAKTNVQAFFDIAKARSQLVNHIQRERGKDRNGGGISKSGEGIIDLTIASNCTDTPIIDLTIDAPIIDLTSETEGSSSFIDPCPALSECKCSSEDMEEDYWWPENKFVDANIPRRLDVWE</sequence>
<dbReference type="GO" id="GO:0031929">
    <property type="term" value="P:TOR signaling"/>
    <property type="evidence" value="ECO:0007669"/>
    <property type="project" value="InterPro"/>
</dbReference>
<dbReference type="AlphaFoldDB" id="A0A9W9W631"/>
<dbReference type="PANTHER" id="PTHR19842">
    <property type="entry name" value="G BETA-LIKE PROTEIN GBL"/>
    <property type="match status" value="1"/>
</dbReference>
<gene>
    <name evidence="3" type="ORF">N7509_003942</name>
</gene>
<dbReference type="Gene3D" id="2.130.10.10">
    <property type="entry name" value="YVTN repeat-like/Quinoprotein amine dehydrogenase"/>
    <property type="match status" value="1"/>
</dbReference>
<evidence type="ECO:0000256" key="2">
    <source>
        <dbReference type="PROSITE-ProRule" id="PRU00221"/>
    </source>
</evidence>
<comment type="caution">
    <text evidence="3">The sequence shown here is derived from an EMBL/GenBank/DDBJ whole genome shotgun (WGS) entry which is preliminary data.</text>
</comment>
<dbReference type="GO" id="GO:0031932">
    <property type="term" value="C:TORC2 complex"/>
    <property type="evidence" value="ECO:0007669"/>
    <property type="project" value="InterPro"/>
</dbReference>
<dbReference type="PANTHER" id="PTHR19842:SF2">
    <property type="entry name" value="WD REPEAT PROTEIN (AFU_ORTHOLOGUE AFUA_5G04300)"/>
    <property type="match status" value="1"/>
</dbReference>
<dbReference type="GO" id="GO:0031931">
    <property type="term" value="C:TORC1 complex"/>
    <property type="evidence" value="ECO:0007669"/>
    <property type="project" value="InterPro"/>
</dbReference>
<reference evidence="3" key="1">
    <citation type="submission" date="2022-12" db="EMBL/GenBank/DDBJ databases">
        <authorList>
            <person name="Petersen C."/>
        </authorList>
    </citation>
    <scope>NUCLEOTIDE SEQUENCE</scope>
    <source>
        <strain evidence="3">IBT 29677</strain>
    </source>
</reference>
<comment type="similarity">
    <text evidence="1">Belongs to the WD repeat LST8 family.</text>
</comment>
<reference evidence="3" key="2">
    <citation type="journal article" date="2023" name="IMA Fungus">
        <title>Comparative genomic study of the Penicillium genus elucidates a diverse pangenome and 15 lateral gene transfer events.</title>
        <authorList>
            <person name="Petersen C."/>
            <person name="Sorensen T."/>
            <person name="Nielsen M.R."/>
            <person name="Sondergaard T.E."/>
            <person name="Sorensen J.L."/>
            <person name="Fitzpatrick D.A."/>
            <person name="Frisvad J.C."/>
            <person name="Nielsen K.L."/>
        </authorList>
    </citation>
    <scope>NUCLEOTIDE SEQUENCE</scope>
    <source>
        <strain evidence="3">IBT 29677</strain>
    </source>
</reference>
<feature type="repeat" description="WD" evidence="2">
    <location>
        <begin position="91"/>
        <end position="116"/>
    </location>
</feature>
<dbReference type="SUPFAM" id="SSF50978">
    <property type="entry name" value="WD40 repeat-like"/>
    <property type="match status" value="1"/>
</dbReference>
<proteinExistence type="inferred from homology"/>
<dbReference type="OrthoDB" id="10248252at2759"/>
<name>A0A9W9W631_9EURO</name>
<dbReference type="GO" id="GO:0032956">
    <property type="term" value="P:regulation of actin cytoskeleton organization"/>
    <property type="evidence" value="ECO:0007669"/>
    <property type="project" value="TreeGrafter"/>
</dbReference>
<dbReference type="InterPro" id="IPR037588">
    <property type="entry name" value="MLST8"/>
</dbReference>
<evidence type="ECO:0000313" key="3">
    <source>
        <dbReference type="EMBL" id="KAJ5404071.1"/>
    </source>
</evidence>